<dbReference type="SFLD" id="SFLDG00002">
    <property type="entry name" value="C1.7:_P-type_atpase_like"/>
    <property type="match status" value="1"/>
</dbReference>
<dbReference type="GO" id="GO:0008553">
    <property type="term" value="F:P-type proton-exporting transporter activity"/>
    <property type="evidence" value="ECO:0007669"/>
    <property type="project" value="InterPro"/>
</dbReference>
<dbReference type="SUPFAM" id="SSF81653">
    <property type="entry name" value="Calcium ATPase, transduction domain A"/>
    <property type="match status" value="1"/>
</dbReference>
<feature type="transmembrane region" description="Helical" evidence="13">
    <location>
        <begin position="741"/>
        <end position="761"/>
    </location>
</feature>
<keyword evidence="17" id="KW-1185">Reference proteome</keyword>
<dbReference type="FunFam" id="2.70.150.10:FF:000042">
    <property type="entry name" value="Plasma membrane ATPase"/>
    <property type="match status" value="1"/>
</dbReference>
<evidence type="ECO:0000256" key="1">
    <source>
        <dbReference type="ARBA" id="ARBA00004651"/>
    </source>
</evidence>
<evidence type="ECO:0000256" key="4">
    <source>
        <dbReference type="ARBA" id="ARBA00022553"/>
    </source>
</evidence>
<dbReference type="InterPro" id="IPR018303">
    <property type="entry name" value="ATPase_P-typ_P_site"/>
</dbReference>
<keyword evidence="3" id="KW-1003">Cell membrane</keyword>
<dbReference type="InterPro" id="IPR023214">
    <property type="entry name" value="HAD_sf"/>
</dbReference>
<dbReference type="GO" id="GO:0046872">
    <property type="term" value="F:metal ion binding"/>
    <property type="evidence" value="ECO:0007669"/>
    <property type="project" value="UniProtKB-KW"/>
</dbReference>
<gene>
    <name evidence="16" type="ORF">Mkiyose1413_49980</name>
    <name evidence="15" type="ORF">SRL2020028_45170</name>
</gene>
<evidence type="ECO:0000256" key="12">
    <source>
        <dbReference type="ARBA" id="ARBA00023136"/>
    </source>
</evidence>
<feature type="transmembrane region" description="Helical" evidence="13">
    <location>
        <begin position="767"/>
        <end position="784"/>
    </location>
</feature>
<keyword evidence="5 13" id="KW-0812">Transmembrane</keyword>
<evidence type="ECO:0000259" key="14">
    <source>
        <dbReference type="SMART" id="SM00831"/>
    </source>
</evidence>
<dbReference type="SMART" id="SM00831">
    <property type="entry name" value="Cation_ATPase_N"/>
    <property type="match status" value="1"/>
</dbReference>
<keyword evidence="11 13" id="KW-1133">Transmembrane helix</keyword>
<dbReference type="Gene3D" id="3.40.1110.10">
    <property type="entry name" value="Calcium-transporting ATPase, cytoplasmic domain N"/>
    <property type="match status" value="1"/>
</dbReference>
<dbReference type="RefSeq" id="WP_236981277.1">
    <property type="nucleotide sequence ID" value="NZ_BRXE01000077.1"/>
</dbReference>
<dbReference type="Gene3D" id="2.70.150.10">
    <property type="entry name" value="Calcium-transporting ATPase, cytoplasmic transduction domain A"/>
    <property type="match status" value="1"/>
</dbReference>
<keyword evidence="9" id="KW-0460">Magnesium</keyword>
<dbReference type="Pfam" id="PF00690">
    <property type="entry name" value="Cation_ATPase_N"/>
    <property type="match status" value="1"/>
</dbReference>
<dbReference type="Proteomes" id="UP001064782">
    <property type="component" value="Unassembled WGS sequence"/>
</dbReference>
<dbReference type="SFLD" id="SFLDS00003">
    <property type="entry name" value="Haloacid_Dehalogenase"/>
    <property type="match status" value="1"/>
</dbReference>
<dbReference type="Pfam" id="PF00122">
    <property type="entry name" value="E1-E2_ATPase"/>
    <property type="match status" value="1"/>
</dbReference>
<dbReference type="EMBL" id="BRXE01000077">
    <property type="protein sequence ID" value="GLB85261.1"/>
    <property type="molecule type" value="Genomic_DNA"/>
</dbReference>
<dbReference type="InterPro" id="IPR004014">
    <property type="entry name" value="ATPase_P-typ_cation-transptr_N"/>
</dbReference>
<evidence type="ECO:0000313" key="16">
    <source>
        <dbReference type="EMBL" id="GLD33115.1"/>
    </source>
</evidence>
<evidence type="ECO:0000256" key="11">
    <source>
        <dbReference type="ARBA" id="ARBA00022989"/>
    </source>
</evidence>
<dbReference type="GeneID" id="83632167"/>
<feature type="transmembrane region" description="Helical" evidence="13">
    <location>
        <begin position="230"/>
        <end position="251"/>
    </location>
</feature>
<feature type="transmembrane region" description="Helical" evidence="13">
    <location>
        <begin position="620"/>
        <end position="647"/>
    </location>
</feature>
<dbReference type="Proteomes" id="UP001165663">
    <property type="component" value="Unassembled WGS sequence"/>
</dbReference>
<accession>A0A9P3QC56</accession>
<evidence type="ECO:0000256" key="3">
    <source>
        <dbReference type="ARBA" id="ARBA00022475"/>
    </source>
</evidence>
<sequence>MPEPPDRFIDLPLAQALAELNSSPSGLTTAEAQQRLQRFGPNEIAERHRNKVLEFLGYFWAPIPWMIEVALVLSLAAQHWVDAAIIGVLLAMNGLVAYFEEHQAANAIAALKQRLASSARVLRDGAWVTVAVRELVPGDVVRVRLGDVVPADLRVLDDVRLEVDQSALTGESLAVSRGQGDSLYSGSVLARGEADALVCTTGASSFMGKTTALVQSAGTVSHFQRAVLRIANYLIAIAVVLVTLVVVVSLIRGNPVLETLEFALVVTIASIPVALPAVLSVTMAIGARQLARQQAVVSHLPAVEELGGIDILCSDKTGTLTQNRLAVAASWTAHGVSEVELLEGAALASRAEDNDLIDLAVIAAAGRRRPVTVDQFIPFDPVSKRTEASVQQDGGPAFRVSKGAPQVITALCDGDGATDRVGEVVEGFARHGHRSLAVAKTGEDGSWRLLGVLALADPPRTDSADTIAAARELGIDVKMVTGDQVAIGREIARQVGLGDQIMDAEAFDTTADDELGARMEATDGFAQVFPEHKYRIVKLLQSRGHIVGMTGDGVNDAPALKQADAGIAVDGATDAARAAADVVLLAPGLSVIVSAVGLAREIFARLTSYATYRITETIRVLLLITLAVVLMNFFPVTAAMIVFLAVLNDGAILSIAYDNVRGSSTPVKWDMRVVLTIATVLGAIGVVATFVLFFLATTVFGCSHDLIRTMIYLKLSVAGQLTIFLTRTRGPFWSRPAPSRLLLGAVVAAQTIATLIAVYGVAMTPLGWRWAGLVWAYAVSWFFVNDRIKLAAYRWLDHHPRRAQVR</sequence>
<dbReference type="GO" id="GO:0016887">
    <property type="term" value="F:ATP hydrolysis activity"/>
    <property type="evidence" value="ECO:0007669"/>
    <property type="project" value="InterPro"/>
</dbReference>
<dbReference type="InterPro" id="IPR059000">
    <property type="entry name" value="ATPase_P-type_domA"/>
</dbReference>
<feature type="transmembrane region" description="Helical" evidence="13">
    <location>
        <begin position="263"/>
        <end position="285"/>
    </location>
</feature>
<dbReference type="AlphaFoldDB" id="A0A9P3QC56"/>
<reference evidence="16" key="1">
    <citation type="submission" date="2022-08" db="EMBL/GenBank/DDBJ databases">
        <title>Mycobacterium kiyosense sp. nov., scotochromogenic slow-glowing species isolated from respiratory specimens.</title>
        <authorList>
            <person name="Fukano H."/>
            <person name="Kazumi Y."/>
            <person name="Sakagami N."/>
            <person name="Ato M."/>
            <person name="Mitarai S."/>
            <person name="Hoshino Y."/>
        </authorList>
    </citation>
    <scope>NUCLEOTIDE SEQUENCE</scope>
    <source>
        <strain evidence="16">1413</strain>
        <strain evidence="15">SRL2020-028</strain>
    </source>
</reference>
<feature type="domain" description="Cation-transporting P-type ATPase N-terminal" evidence="14">
    <location>
        <begin position="7"/>
        <end position="79"/>
    </location>
</feature>
<dbReference type="InterPro" id="IPR023299">
    <property type="entry name" value="ATPase_P-typ_cyto_dom_N"/>
</dbReference>
<dbReference type="PANTHER" id="PTHR42861">
    <property type="entry name" value="CALCIUM-TRANSPORTING ATPASE"/>
    <property type="match status" value="1"/>
</dbReference>
<dbReference type="PRINTS" id="PR00120">
    <property type="entry name" value="HATPASE"/>
</dbReference>
<keyword evidence="6" id="KW-0479">Metal-binding</keyword>
<dbReference type="InterPro" id="IPR036412">
    <property type="entry name" value="HAD-like_sf"/>
</dbReference>
<dbReference type="SFLD" id="SFLDF00027">
    <property type="entry name" value="p-type_atpase"/>
    <property type="match status" value="1"/>
</dbReference>
<dbReference type="FunFam" id="3.40.50.1000:FF:000211">
    <property type="entry name" value="Plasma membrane ATPase"/>
    <property type="match status" value="1"/>
</dbReference>
<dbReference type="Gene3D" id="1.20.1110.10">
    <property type="entry name" value="Calcium-transporting ATPase, transmembrane domain"/>
    <property type="match status" value="1"/>
</dbReference>
<dbReference type="PRINTS" id="PR00119">
    <property type="entry name" value="CATATPASE"/>
</dbReference>
<dbReference type="SUPFAM" id="SSF81665">
    <property type="entry name" value="Calcium ATPase, transmembrane domain M"/>
    <property type="match status" value="1"/>
</dbReference>
<organism evidence="16 17">
    <name type="scientific">Mycobacterium kiyosense</name>
    <dbReference type="NCBI Taxonomy" id="2871094"/>
    <lineage>
        <taxon>Bacteria</taxon>
        <taxon>Bacillati</taxon>
        <taxon>Actinomycetota</taxon>
        <taxon>Actinomycetes</taxon>
        <taxon>Mycobacteriales</taxon>
        <taxon>Mycobacteriaceae</taxon>
        <taxon>Mycobacterium</taxon>
    </lineage>
</organism>
<feature type="transmembrane region" description="Helical" evidence="13">
    <location>
        <begin position="55"/>
        <end position="77"/>
    </location>
</feature>
<dbReference type="SUPFAM" id="SSF56784">
    <property type="entry name" value="HAD-like"/>
    <property type="match status" value="1"/>
</dbReference>
<feature type="transmembrane region" description="Helical" evidence="13">
    <location>
        <begin position="83"/>
        <end position="99"/>
    </location>
</feature>
<dbReference type="InterPro" id="IPR044492">
    <property type="entry name" value="P_typ_ATPase_HD_dom"/>
</dbReference>
<name>A0A9P3QC56_9MYCO</name>
<evidence type="ECO:0000256" key="9">
    <source>
        <dbReference type="ARBA" id="ARBA00022842"/>
    </source>
</evidence>
<dbReference type="PROSITE" id="PS00154">
    <property type="entry name" value="ATPASE_E1_E2"/>
    <property type="match status" value="1"/>
</dbReference>
<dbReference type="Gene3D" id="3.40.50.1000">
    <property type="entry name" value="HAD superfamily/HAD-like"/>
    <property type="match status" value="1"/>
</dbReference>
<dbReference type="InterPro" id="IPR008250">
    <property type="entry name" value="ATPase_P-typ_transduc_dom_A_sf"/>
</dbReference>
<dbReference type="GO" id="GO:0120029">
    <property type="term" value="P:proton export across plasma membrane"/>
    <property type="evidence" value="ECO:0007669"/>
    <property type="project" value="InterPro"/>
</dbReference>
<evidence type="ECO:0000313" key="17">
    <source>
        <dbReference type="Proteomes" id="UP001064782"/>
    </source>
</evidence>
<keyword evidence="4" id="KW-0597">Phosphoprotein</keyword>
<dbReference type="InterPro" id="IPR006534">
    <property type="entry name" value="P-type_ATPase_IIIA"/>
</dbReference>
<evidence type="ECO:0000256" key="13">
    <source>
        <dbReference type="SAM" id="Phobius"/>
    </source>
</evidence>
<keyword evidence="12 13" id="KW-0472">Membrane</keyword>
<keyword evidence="7" id="KW-0547">Nucleotide-binding</keyword>
<proteinExistence type="inferred from homology"/>
<comment type="similarity">
    <text evidence="2">Belongs to the cation transport ATPase (P-type) (TC 3.A.3) family. Type IIIA subfamily.</text>
</comment>
<evidence type="ECO:0000256" key="6">
    <source>
        <dbReference type="ARBA" id="ARBA00022723"/>
    </source>
</evidence>
<dbReference type="InterPro" id="IPR001757">
    <property type="entry name" value="P_typ_ATPase"/>
</dbReference>
<evidence type="ECO:0000256" key="7">
    <source>
        <dbReference type="ARBA" id="ARBA00022741"/>
    </source>
</evidence>
<dbReference type="Pfam" id="PF00702">
    <property type="entry name" value="Hydrolase"/>
    <property type="match status" value="1"/>
</dbReference>
<comment type="caution">
    <text evidence="16">The sequence shown here is derived from an EMBL/GenBank/DDBJ whole genome shotgun (WGS) entry which is preliminary data.</text>
</comment>
<protein>
    <submittedName>
        <fullName evidence="16">Plasma-membrane proton-efflux P-type ATPase</fullName>
    </submittedName>
</protein>
<dbReference type="NCBIfam" id="TIGR01647">
    <property type="entry name" value="ATPase-IIIA_H"/>
    <property type="match status" value="1"/>
</dbReference>
<evidence type="ECO:0000256" key="10">
    <source>
        <dbReference type="ARBA" id="ARBA00022967"/>
    </source>
</evidence>
<evidence type="ECO:0000256" key="5">
    <source>
        <dbReference type="ARBA" id="ARBA00022692"/>
    </source>
</evidence>
<evidence type="ECO:0000256" key="8">
    <source>
        <dbReference type="ARBA" id="ARBA00022840"/>
    </source>
</evidence>
<feature type="transmembrane region" description="Helical" evidence="13">
    <location>
        <begin position="673"/>
        <end position="700"/>
    </location>
</feature>
<keyword evidence="10" id="KW-1278">Translocase</keyword>
<evidence type="ECO:0000313" key="15">
    <source>
        <dbReference type="EMBL" id="GLB85261.1"/>
    </source>
</evidence>
<evidence type="ECO:0000256" key="2">
    <source>
        <dbReference type="ARBA" id="ARBA00008804"/>
    </source>
</evidence>
<dbReference type="GO" id="GO:0005886">
    <property type="term" value="C:plasma membrane"/>
    <property type="evidence" value="ECO:0007669"/>
    <property type="project" value="UniProtKB-SubCell"/>
</dbReference>
<dbReference type="NCBIfam" id="TIGR01494">
    <property type="entry name" value="ATPase_P-type"/>
    <property type="match status" value="2"/>
</dbReference>
<dbReference type="CDD" id="cd02076">
    <property type="entry name" value="P-type_ATPase_H"/>
    <property type="match status" value="1"/>
</dbReference>
<dbReference type="InterPro" id="IPR023298">
    <property type="entry name" value="ATPase_P-typ_TM_dom_sf"/>
</dbReference>
<dbReference type="GO" id="GO:0005524">
    <property type="term" value="F:ATP binding"/>
    <property type="evidence" value="ECO:0007669"/>
    <property type="project" value="UniProtKB-KW"/>
</dbReference>
<dbReference type="EMBL" id="BRZI01000065">
    <property type="protein sequence ID" value="GLD33115.1"/>
    <property type="molecule type" value="Genomic_DNA"/>
</dbReference>
<comment type="subcellular location">
    <subcellularLocation>
        <location evidence="1">Cell membrane</location>
        <topology evidence="1">Multi-pass membrane protein</topology>
    </subcellularLocation>
</comment>
<keyword evidence="8" id="KW-0067">ATP-binding</keyword>